<dbReference type="GO" id="GO:0050821">
    <property type="term" value="P:protein stabilization"/>
    <property type="evidence" value="ECO:0007669"/>
    <property type="project" value="TreeGrafter"/>
</dbReference>
<dbReference type="PROSITE" id="PS51257">
    <property type="entry name" value="PROKAR_LIPOPROTEIN"/>
    <property type="match status" value="1"/>
</dbReference>
<dbReference type="eggNOG" id="COG2825">
    <property type="taxonomic scope" value="Bacteria"/>
</dbReference>
<dbReference type="AlphaFoldDB" id="I3Z8K7"/>
<keyword evidence="2 3" id="KW-0732">Signal</keyword>
<evidence type="ECO:0000313" key="4">
    <source>
        <dbReference type="EMBL" id="AFL85575.1"/>
    </source>
</evidence>
<sequence length="201" mass="22428">MKKLSKVLGVLGIATLLFSACNKSGSNATPSSGEETTAEVSISDLNIAYILTDSVIANFDFFKEQSGLITEKGKKFEEELGSRSRGFQQEVSNFEQTANSMTPNQARAKQEDLMTKERNLVTYRDNLMQELQADESKLYSDVIDQIQEFLTEYAEENDLEMILSYTRGGAVWYSKKSLDITDKVTEGLNAKYAAKKAEPSK</sequence>
<dbReference type="InterPro" id="IPR005632">
    <property type="entry name" value="Chaperone_Skp"/>
</dbReference>
<reference evidence="5" key="1">
    <citation type="submission" date="2012-06" db="EMBL/GenBank/DDBJ databases">
        <title>The complete genome of Belliella baltica DSM 15883.</title>
        <authorList>
            <person name="Lucas S."/>
            <person name="Copeland A."/>
            <person name="Lapidus A."/>
            <person name="Goodwin L."/>
            <person name="Pitluck S."/>
            <person name="Peters L."/>
            <person name="Mikhailova N."/>
            <person name="Davenport K."/>
            <person name="Kyrpides N."/>
            <person name="Mavromatis K."/>
            <person name="Pagani I."/>
            <person name="Ivanova N."/>
            <person name="Ovchinnikova G."/>
            <person name="Zeytun A."/>
            <person name="Detter J.C."/>
            <person name="Han C."/>
            <person name="Land M."/>
            <person name="Hauser L."/>
            <person name="Markowitz V."/>
            <person name="Cheng J.-F."/>
            <person name="Hugenholtz P."/>
            <person name="Woyke T."/>
            <person name="Wu D."/>
            <person name="Tindall B."/>
            <person name="Pomrenke H."/>
            <person name="Brambilla E."/>
            <person name="Klenk H.-P."/>
            <person name="Eisen J.A."/>
        </authorList>
    </citation>
    <scope>NUCLEOTIDE SEQUENCE [LARGE SCALE GENOMIC DNA]</scope>
    <source>
        <strain evidence="5">DSM 15883 / CIP 108006 / LMG 21964 / BA134</strain>
    </source>
</reference>
<keyword evidence="5" id="KW-1185">Reference proteome</keyword>
<dbReference type="HOGENOM" id="CLU_053320_1_1_10"/>
<dbReference type="RefSeq" id="WP_014773521.1">
    <property type="nucleotide sequence ID" value="NC_018010.1"/>
</dbReference>
<dbReference type="GO" id="GO:0051082">
    <property type="term" value="F:unfolded protein binding"/>
    <property type="evidence" value="ECO:0007669"/>
    <property type="project" value="InterPro"/>
</dbReference>
<dbReference type="SUPFAM" id="SSF111384">
    <property type="entry name" value="OmpH-like"/>
    <property type="match status" value="1"/>
</dbReference>
<dbReference type="EMBL" id="CP003281">
    <property type="protein sequence ID" value="AFL85575.1"/>
    <property type="molecule type" value="Genomic_DNA"/>
</dbReference>
<evidence type="ECO:0000313" key="5">
    <source>
        <dbReference type="Proteomes" id="UP000006050"/>
    </source>
</evidence>
<dbReference type="OrthoDB" id="1493259at2"/>
<dbReference type="KEGG" id="bbd:Belba_3058"/>
<dbReference type="PATRIC" id="fig|866536.3.peg.3160"/>
<accession>I3Z8K7</accession>
<evidence type="ECO:0000256" key="1">
    <source>
        <dbReference type="ARBA" id="ARBA00009091"/>
    </source>
</evidence>
<proteinExistence type="inferred from homology"/>
<dbReference type="InterPro" id="IPR024930">
    <property type="entry name" value="Skp_dom_sf"/>
</dbReference>
<dbReference type="Proteomes" id="UP000006050">
    <property type="component" value="Chromosome"/>
</dbReference>
<evidence type="ECO:0000256" key="2">
    <source>
        <dbReference type="ARBA" id="ARBA00022729"/>
    </source>
</evidence>
<dbReference type="Pfam" id="PF03938">
    <property type="entry name" value="OmpH"/>
    <property type="match status" value="1"/>
</dbReference>
<gene>
    <name evidence="4" type="ordered locus">Belba_3058</name>
</gene>
<name>I3Z8K7_BELBD</name>
<dbReference type="Gene3D" id="3.30.910.20">
    <property type="entry name" value="Skp domain"/>
    <property type="match status" value="1"/>
</dbReference>
<comment type="similarity">
    <text evidence="1">Belongs to the Skp family.</text>
</comment>
<dbReference type="GO" id="GO:0005829">
    <property type="term" value="C:cytosol"/>
    <property type="evidence" value="ECO:0007669"/>
    <property type="project" value="TreeGrafter"/>
</dbReference>
<organism evidence="4 5">
    <name type="scientific">Belliella baltica (strain DSM 15883 / CIP 108006 / LMG 21964 / BA134)</name>
    <dbReference type="NCBI Taxonomy" id="866536"/>
    <lineage>
        <taxon>Bacteria</taxon>
        <taxon>Pseudomonadati</taxon>
        <taxon>Bacteroidota</taxon>
        <taxon>Cytophagia</taxon>
        <taxon>Cytophagales</taxon>
        <taxon>Cyclobacteriaceae</taxon>
        <taxon>Belliella</taxon>
    </lineage>
</organism>
<evidence type="ECO:0000256" key="3">
    <source>
        <dbReference type="SAM" id="SignalP"/>
    </source>
</evidence>
<dbReference type="PANTHER" id="PTHR35089:SF1">
    <property type="entry name" value="CHAPERONE PROTEIN SKP"/>
    <property type="match status" value="1"/>
</dbReference>
<protein>
    <submittedName>
        <fullName evidence="4">Outer membrane protein</fullName>
    </submittedName>
</protein>
<dbReference type="PANTHER" id="PTHR35089">
    <property type="entry name" value="CHAPERONE PROTEIN SKP"/>
    <property type="match status" value="1"/>
</dbReference>
<dbReference type="SMART" id="SM00935">
    <property type="entry name" value="OmpH"/>
    <property type="match status" value="1"/>
</dbReference>
<feature type="signal peptide" evidence="3">
    <location>
        <begin position="1"/>
        <end position="19"/>
    </location>
</feature>
<dbReference type="STRING" id="866536.Belba_3058"/>
<feature type="chain" id="PRO_5003684703" evidence="3">
    <location>
        <begin position="20"/>
        <end position="201"/>
    </location>
</feature>